<reference evidence="5" key="1">
    <citation type="journal article" date="2019" name="Pathogens">
        <title>In silico Identification of Novel Toxin Homologs and Associated Mobile Genetic Elements in Clostridium perfringens.</title>
        <authorList>
            <person name="Lacey J.A."/>
            <person name="Johanesen P.A."/>
            <person name="Lyras D."/>
            <person name="Moore R.J."/>
        </authorList>
    </citation>
    <scope>NUCLEOTIDE SEQUENCE</scope>
    <source>
        <strain evidence="5">16SBCL1142</strain>
        <strain evidence="4">T84</strain>
        <plasmid evidence="5">pCP16SBCL1142-1</plasmid>
        <plasmid evidence="4">pCPT84-1</plasmid>
    </source>
</reference>
<geneLocation type="plasmid" evidence="5">
    <name>pCP16SBCL1142-1</name>
</geneLocation>
<keyword evidence="3" id="KW-1133">Transmembrane helix</keyword>
<dbReference type="Pfam" id="PF09221">
    <property type="entry name" value="Bacteriocin_IId"/>
    <property type="match status" value="1"/>
</dbReference>
<accession>A0A4Y5T5P8</accession>
<sequence length="67" mass="6498">MFDLAGMLGVDFYAAKKVIDIVATAGTVASVIGIVAAVAGTGGIGVGILAAAKALAKKYGTKAAATW</sequence>
<keyword evidence="3" id="KW-0812">Transmembrane</keyword>
<evidence type="ECO:0000256" key="3">
    <source>
        <dbReference type="SAM" id="Phobius"/>
    </source>
</evidence>
<geneLocation type="plasmid" evidence="4">
    <name>pCPT84-1</name>
</geneLocation>
<evidence type="ECO:0000313" key="5">
    <source>
        <dbReference type="EMBL" id="QDB01250.1"/>
    </source>
</evidence>
<dbReference type="InterPro" id="IPR009086">
    <property type="entry name" value="Bacteriocin_AS48"/>
</dbReference>
<evidence type="ECO:0000256" key="1">
    <source>
        <dbReference type="ARBA" id="ARBA00004613"/>
    </source>
</evidence>
<comment type="subcellular location">
    <subcellularLocation>
        <location evidence="1">Secreted</location>
    </subcellularLocation>
</comment>
<proteinExistence type="predicted"/>
<dbReference type="NCBIfam" id="TIGR03651">
    <property type="entry name" value="circ_ocin_uber"/>
    <property type="match status" value="1"/>
</dbReference>
<protein>
    <recommendedName>
        <fullName evidence="6">Bacteriocin</fullName>
    </recommendedName>
</protein>
<keyword evidence="3" id="KW-0472">Membrane</keyword>
<keyword evidence="2" id="KW-0964">Secreted</keyword>
<evidence type="ECO:0000256" key="2">
    <source>
        <dbReference type="ARBA" id="ARBA00022525"/>
    </source>
</evidence>
<organism evidence="5">
    <name type="scientific">Clostridium perfringens</name>
    <dbReference type="NCBI Taxonomy" id="1502"/>
    <lineage>
        <taxon>Bacteria</taxon>
        <taxon>Bacillati</taxon>
        <taxon>Bacillota</taxon>
        <taxon>Clostridia</taxon>
        <taxon>Eubacteriales</taxon>
        <taxon>Clostridiaceae</taxon>
        <taxon>Clostridium</taxon>
    </lineage>
</organism>
<dbReference type="Gene3D" id="1.20.225.10">
    <property type="entry name" value="Bacteriocin AS-48"/>
    <property type="match status" value="1"/>
</dbReference>
<feature type="transmembrane region" description="Helical" evidence="3">
    <location>
        <begin position="28"/>
        <end position="52"/>
    </location>
</feature>
<evidence type="ECO:0000313" key="4">
    <source>
        <dbReference type="EMBL" id="QDB00950.1"/>
    </source>
</evidence>
<dbReference type="RefSeq" id="WP_003466289.1">
    <property type="nucleotide sequence ID" value="NZ_CATNXL010000003.1"/>
</dbReference>
<name>A0A4Y5T5P8_CLOPF</name>
<dbReference type="EMBL" id="MK285062">
    <property type="protein sequence ID" value="QDB01250.1"/>
    <property type="molecule type" value="Genomic_DNA"/>
</dbReference>
<dbReference type="AlphaFoldDB" id="A0A4Y5T5P8"/>
<dbReference type="EMBL" id="MK285057">
    <property type="protein sequence ID" value="QDB00950.1"/>
    <property type="molecule type" value="Genomic_DNA"/>
</dbReference>
<dbReference type="GO" id="GO:0005576">
    <property type="term" value="C:extracellular region"/>
    <property type="evidence" value="ECO:0007669"/>
    <property type="project" value="UniProtKB-SubCell"/>
</dbReference>
<keyword evidence="5" id="KW-0614">Plasmid</keyword>
<evidence type="ECO:0008006" key="6">
    <source>
        <dbReference type="Google" id="ProtNLM"/>
    </source>
</evidence>
<dbReference type="InterPro" id="IPR020038">
    <property type="entry name" value="Circ_bacteriocin"/>
</dbReference>